<organism evidence="1">
    <name type="scientific">Arundo donax</name>
    <name type="common">Giant reed</name>
    <name type="synonym">Donax arundinaceus</name>
    <dbReference type="NCBI Taxonomy" id="35708"/>
    <lineage>
        <taxon>Eukaryota</taxon>
        <taxon>Viridiplantae</taxon>
        <taxon>Streptophyta</taxon>
        <taxon>Embryophyta</taxon>
        <taxon>Tracheophyta</taxon>
        <taxon>Spermatophyta</taxon>
        <taxon>Magnoliopsida</taxon>
        <taxon>Liliopsida</taxon>
        <taxon>Poales</taxon>
        <taxon>Poaceae</taxon>
        <taxon>PACMAD clade</taxon>
        <taxon>Arundinoideae</taxon>
        <taxon>Arundineae</taxon>
        <taxon>Arundo</taxon>
    </lineage>
</organism>
<proteinExistence type="predicted"/>
<name>A0A0A9AJT4_ARUDO</name>
<reference evidence="1" key="2">
    <citation type="journal article" date="2015" name="Data Brief">
        <title>Shoot transcriptome of the giant reed, Arundo donax.</title>
        <authorList>
            <person name="Barrero R.A."/>
            <person name="Guerrero F.D."/>
            <person name="Moolhuijzen P."/>
            <person name="Goolsby J.A."/>
            <person name="Tidwell J."/>
            <person name="Bellgard S.E."/>
            <person name="Bellgard M.I."/>
        </authorList>
    </citation>
    <scope>NUCLEOTIDE SEQUENCE</scope>
    <source>
        <tissue evidence="1">Shoot tissue taken approximately 20 cm above the soil surface</tissue>
    </source>
</reference>
<accession>A0A0A9AJT4</accession>
<dbReference type="AlphaFoldDB" id="A0A0A9AJT4"/>
<reference evidence="1" key="1">
    <citation type="submission" date="2014-09" db="EMBL/GenBank/DDBJ databases">
        <authorList>
            <person name="Magalhaes I.L.F."/>
            <person name="Oliveira U."/>
            <person name="Santos F.R."/>
            <person name="Vidigal T.H.D.A."/>
            <person name="Brescovit A.D."/>
            <person name="Santos A.J."/>
        </authorList>
    </citation>
    <scope>NUCLEOTIDE SEQUENCE</scope>
    <source>
        <tissue evidence="1">Shoot tissue taken approximately 20 cm above the soil surface</tissue>
    </source>
</reference>
<dbReference type="EMBL" id="GBRH01246464">
    <property type="protein sequence ID" value="JAD51431.1"/>
    <property type="molecule type" value="Transcribed_RNA"/>
</dbReference>
<protein>
    <submittedName>
        <fullName evidence="1">Uncharacterized protein</fullName>
    </submittedName>
</protein>
<evidence type="ECO:0000313" key="1">
    <source>
        <dbReference type="EMBL" id="JAD51431.1"/>
    </source>
</evidence>
<sequence>MGTQSGGETSLCCCSKGRGLLNPDLAGTRS</sequence>